<organism evidence="1 2">
    <name type="scientific">Thraustotheca clavata</name>
    <dbReference type="NCBI Taxonomy" id="74557"/>
    <lineage>
        <taxon>Eukaryota</taxon>
        <taxon>Sar</taxon>
        <taxon>Stramenopiles</taxon>
        <taxon>Oomycota</taxon>
        <taxon>Saprolegniomycetes</taxon>
        <taxon>Saprolegniales</taxon>
        <taxon>Achlyaceae</taxon>
        <taxon>Thraustotheca</taxon>
    </lineage>
</organism>
<accession>A0A1V9ZZP6</accession>
<proteinExistence type="predicted"/>
<protein>
    <submittedName>
        <fullName evidence="1">Uncharacterized protein</fullName>
    </submittedName>
</protein>
<comment type="caution">
    <text evidence="1">The sequence shown here is derived from an EMBL/GenBank/DDBJ whole genome shotgun (WGS) entry which is preliminary data.</text>
</comment>
<name>A0A1V9ZZP6_9STRA</name>
<sequence>MYEYLQDIAELQERFRTSIQTGLDGAYVSEPQASSSYKPNLLPSDAVTGHGAIDELVAVL</sequence>
<reference evidence="1 2" key="1">
    <citation type="journal article" date="2014" name="Genome Biol. Evol.">
        <title>The secreted proteins of Achlya hypogyna and Thraustotheca clavata identify the ancestral oomycete secretome and reveal gene acquisitions by horizontal gene transfer.</title>
        <authorList>
            <person name="Misner I."/>
            <person name="Blouin N."/>
            <person name="Leonard G."/>
            <person name="Richards T.A."/>
            <person name="Lane C.E."/>
        </authorList>
    </citation>
    <scope>NUCLEOTIDE SEQUENCE [LARGE SCALE GENOMIC DNA]</scope>
    <source>
        <strain evidence="1 2">ATCC 34112</strain>
    </source>
</reference>
<evidence type="ECO:0000313" key="2">
    <source>
        <dbReference type="Proteomes" id="UP000243217"/>
    </source>
</evidence>
<evidence type="ECO:0000313" key="1">
    <source>
        <dbReference type="EMBL" id="OQS03486.1"/>
    </source>
</evidence>
<dbReference type="AlphaFoldDB" id="A0A1V9ZZP6"/>
<gene>
    <name evidence="1" type="ORF">THRCLA_04209</name>
</gene>
<keyword evidence="2" id="KW-1185">Reference proteome</keyword>
<dbReference type="Proteomes" id="UP000243217">
    <property type="component" value="Unassembled WGS sequence"/>
</dbReference>
<dbReference type="STRING" id="74557.A0A1V9ZZP6"/>
<dbReference type="EMBL" id="JNBS01000877">
    <property type="protein sequence ID" value="OQS03486.1"/>
    <property type="molecule type" value="Genomic_DNA"/>
</dbReference>